<dbReference type="RefSeq" id="WP_008722639.1">
    <property type="nucleotide sequence ID" value="NZ_JBBMFM010000065.1"/>
</dbReference>
<feature type="domain" description="DUF3298" evidence="1">
    <location>
        <begin position="206"/>
        <end position="289"/>
    </location>
</feature>
<dbReference type="Pfam" id="PF11738">
    <property type="entry name" value="DUF3298"/>
    <property type="match status" value="1"/>
</dbReference>
<keyword evidence="3" id="KW-1185">Reference proteome</keyword>
<evidence type="ECO:0000313" key="2">
    <source>
        <dbReference type="EMBL" id="MEQ2426535.1"/>
    </source>
</evidence>
<dbReference type="Gene3D" id="3.90.640.20">
    <property type="entry name" value="Heat-shock cognate protein, ATPase"/>
    <property type="match status" value="1"/>
</dbReference>
<organism evidence="2 3">
    <name type="scientific">Enterocloster hominis</name>
    <name type="common">ex Hitch et al. 2024</name>
    <dbReference type="NCBI Taxonomy" id="1917870"/>
    <lineage>
        <taxon>Bacteria</taxon>
        <taxon>Bacillati</taxon>
        <taxon>Bacillota</taxon>
        <taxon>Clostridia</taxon>
        <taxon>Lachnospirales</taxon>
        <taxon>Lachnospiraceae</taxon>
        <taxon>Enterocloster</taxon>
    </lineage>
</organism>
<proteinExistence type="predicted"/>
<comment type="caution">
    <text evidence="2">The sequence shown here is derived from an EMBL/GenBank/DDBJ whole genome shotgun (WGS) entry which is preliminary data.</text>
</comment>
<dbReference type="Proteomes" id="UP001454086">
    <property type="component" value="Unassembled WGS sequence"/>
</dbReference>
<evidence type="ECO:0000259" key="1">
    <source>
        <dbReference type="Pfam" id="PF11738"/>
    </source>
</evidence>
<name>A0ABV1D803_9FIRM</name>
<dbReference type="InterPro" id="IPR021729">
    <property type="entry name" value="DUF3298"/>
</dbReference>
<gene>
    <name evidence="2" type="ORF">WMQ36_16305</name>
</gene>
<reference evidence="2 3" key="1">
    <citation type="submission" date="2024-03" db="EMBL/GenBank/DDBJ databases">
        <title>Human intestinal bacterial collection.</title>
        <authorList>
            <person name="Pauvert C."/>
            <person name="Hitch T.C.A."/>
            <person name="Clavel T."/>
        </authorList>
    </citation>
    <scope>NUCLEOTIDE SEQUENCE [LARGE SCALE GENOMIC DNA]</scope>
    <source>
        <strain evidence="2 3">CLA-SR-H021</strain>
    </source>
</reference>
<protein>
    <submittedName>
        <fullName evidence="2">RsiV family protein</fullName>
    </submittedName>
</protein>
<dbReference type="InterPro" id="IPR037126">
    <property type="entry name" value="PdaC/RsiV-like_sf"/>
</dbReference>
<dbReference type="Gene3D" id="3.30.565.40">
    <property type="entry name" value="Fervidobacterium nodosum Rt17-B1 like"/>
    <property type="match status" value="1"/>
</dbReference>
<accession>A0ABV1D803</accession>
<evidence type="ECO:0000313" key="3">
    <source>
        <dbReference type="Proteomes" id="UP001454086"/>
    </source>
</evidence>
<dbReference type="EMBL" id="JBBMFM010000065">
    <property type="protein sequence ID" value="MEQ2426535.1"/>
    <property type="molecule type" value="Genomic_DNA"/>
</dbReference>
<sequence>MKQEHLKQDESKQIDMLKQEYEHIPVPEEARQRMKAGIAQAKKEQKGVIIMKSFKKTGGAAVAAMLTITLLANLNPTTANAMEQIPLIGSIAKVVTFRTFEDSRGNLQADIKVPQVTLDNGQDTQVPANKSIEDYANELIAMYEEEVAKDNGQGHYGLDSSYKVVTDTDRYLCIRIDTTLTMASGTQFVKIFTIDKSTGSVIPLKELLKDKPGMLEAVSNNIKQQMTDQMAADDNIIYFYNSEMPEDDFKGLTGDESYYFNDRGELVIAFAEYEVAPGYMGAVDFTIPASVTGTF</sequence>